<organism evidence="7 8">
    <name type="scientific">Ceratobasidium theobromae</name>
    <dbReference type="NCBI Taxonomy" id="1582974"/>
    <lineage>
        <taxon>Eukaryota</taxon>
        <taxon>Fungi</taxon>
        <taxon>Dikarya</taxon>
        <taxon>Basidiomycota</taxon>
        <taxon>Agaricomycotina</taxon>
        <taxon>Agaricomycetes</taxon>
        <taxon>Cantharellales</taxon>
        <taxon>Ceratobasidiaceae</taxon>
        <taxon>Ceratobasidium</taxon>
    </lineage>
</organism>
<name>A0A5N5QLH0_9AGAM</name>
<feature type="transmembrane region" description="Helical" evidence="6">
    <location>
        <begin position="65"/>
        <end position="85"/>
    </location>
</feature>
<feature type="transmembrane region" description="Helical" evidence="6">
    <location>
        <begin position="224"/>
        <end position="244"/>
    </location>
</feature>
<evidence type="ECO:0000256" key="5">
    <source>
        <dbReference type="SAM" id="MobiDB-lite"/>
    </source>
</evidence>
<comment type="subcellular location">
    <subcellularLocation>
        <location evidence="1">Membrane</location>
        <topology evidence="1">Multi-pass membrane protein</topology>
    </subcellularLocation>
</comment>
<feature type="transmembrane region" description="Helical" evidence="6">
    <location>
        <begin position="499"/>
        <end position="521"/>
    </location>
</feature>
<feature type="transmembrane region" description="Helical" evidence="6">
    <location>
        <begin position="105"/>
        <end position="128"/>
    </location>
</feature>
<evidence type="ECO:0000256" key="2">
    <source>
        <dbReference type="ARBA" id="ARBA00022692"/>
    </source>
</evidence>
<accession>A0A5N5QLH0</accession>
<keyword evidence="4 6" id="KW-0472">Membrane</keyword>
<dbReference type="OrthoDB" id="409173at2759"/>
<dbReference type="AlphaFoldDB" id="A0A5N5QLH0"/>
<dbReference type="NCBIfam" id="NF037982">
    <property type="entry name" value="Nramp_1"/>
    <property type="match status" value="1"/>
</dbReference>
<dbReference type="PANTHER" id="PTHR11706">
    <property type="entry name" value="SOLUTE CARRIER PROTEIN FAMILY 11 MEMBER"/>
    <property type="match status" value="1"/>
</dbReference>
<protein>
    <submittedName>
        <fullName evidence="7">Divalent metal cation transporter MntH</fullName>
    </submittedName>
</protein>
<gene>
    <name evidence="7" type="ORF">CTheo_3948</name>
</gene>
<evidence type="ECO:0000256" key="6">
    <source>
        <dbReference type="SAM" id="Phobius"/>
    </source>
</evidence>
<dbReference type="GO" id="GO:0034755">
    <property type="term" value="P:iron ion transmembrane transport"/>
    <property type="evidence" value="ECO:0007669"/>
    <property type="project" value="TreeGrafter"/>
</dbReference>
<dbReference type="Proteomes" id="UP000383932">
    <property type="component" value="Unassembled WGS sequence"/>
</dbReference>
<evidence type="ECO:0000256" key="4">
    <source>
        <dbReference type="ARBA" id="ARBA00023136"/>
    </source>
</evidence>
<feature type="region of interest" description="Disordered" evidence="5">
    <location>
        <begin position="381"/>
        <end position="430"/>
    </location>
</feature>
<evidence type="ECO:0000313" key="7">
    <source>
        <dbReference type="EMBL" id="KAB5592622.1"/>
    </source>
</evidence>
<evidence type="ECO:0000256" key="3">
    <source>
        <dbReference type="ARBA" id="ARBA00022989"/>
    </source>
</evidence>
<evidence type="ECO:0000256" key="1">
    <source>
        <dbReference type="ARBA" id="ARBA00004141"/>
    </source>
</evidence>
<proteinExistence type="predicted"/>
<feature type="transmembrane region" description="Helical" evidence="6">
    <location>
        <begin position="149"/>
        <end position="169"/>
    </location>
</feature>
<keyword evidence="3 6" id="KW-1133">Transmembrane helix</keyword>
<dbReference type="GO" id="GO:0015086">
    <property type="term" value="F:cadmium ion transmembrane transporter activity"/>
    <property type="evidence" value="ECO:0007669"/>
    <property type="project" value="TreeGrafter"/>
</dbReference>
<dbReference type="GO" id="GO:0030026">
    <property type="term" value="P:intracellular manganese ion homeostasis"/>
    <property type="evidence" value="ECO:0007669"/>
    <property type="project" value="TreeGrafter"/>
</dbReference>
<sequence>MSGDGIQVKTEVATSPRLPDESRASFKPYSQGGDGRSRFTGDSGATSRRAMMRNFRAKAKTGKDIFVVHVTRHVGPGVLASIAYFDPGNWSVDLQAGSQYGYKLLSVVLLAGLGAVLLQTMAARLGCVTGRDLAQHCRLLLHNRPKHKLLFRRALLYPMYVVCEIGIIATDLAERFVFQLLGSAIGLSLLIPAIPLWASVLITSVDVIFVLAMAPTSSGRPVRAFEWLLMTLVLIVFVVFIILINKISPHWPDVFNGSYRILMSAAFLTSHPSRCTVGYLLSKTIFQPGALYTSIGILGATVMPHALFLGSSLATLDRVSTPPKFNATLPLNEQKRTYTFWQQFGRAKRALFWVQRSPENQPSIMHNTVLPIEAATGLQVPETSGPQEVDRPASQGSPQAVGQPPDVNSNRGGNKVEPQPHAQGDPGRQNNSLEFIKAHLGHAIVDIVMSLLGFAVTINSAILILGAAAFFYSNDGTQTLDAGLFDAHDLIRDKIGRPAAFLFALALLCSGQSASITATLAGQIVSEGFIEWRVSPLARRMITRLIGLVPSMVVAIAVGRKGIDVLLVASQVALSIVLPFVIFPLVYLASSEAVMRVPKPGGGFKSYKNHWITMSLGYLIFTIVVLANSYVLVTLAMGA</sequence>
<dbReference type="InterPro" id="IPR001046">
    <property type="entry name" value="NRAMP_fam"/>
</dbReference>
<feature type="transmembrane region" description="Helical" evidence="6">
    <location>
        <begin position="189"/>
        <end position="212"/>
    </location>
</feature>
<keyword evidence="2 6" id="KW-0812">Transmembrane</keyword>
<comment type="caution">
    <text evidence="7">The sequence shown here is derived from an EMBL/GenBank/DDBJ whole genome shotgun (WGS) entry which is preliminary data.</text>
</comment>
<dbReference type="GO" id="GO:0005886">
    <property type="term" value="C:plasma membrane"/>
    <property type="evidence" value="ECO:0007669"/>
    <property type="project" value="TreeGrafter"/>
</dbReference>
<keyword evidence="8" id="KW-1185">Reference proteome</keyword>
<feature type="transmembrane region" description="Helical" evidence="6">
    <location>
        <begin position="611"/>
        <end position="633"/>
    </location>
</feature>
<dbReference type="Pfam" id="PF01566">
    <property type="entry name" value="Nramp"/>
    <property type="match status" value="2"/>
</dbReference>
<feature type="transmembrane region" description="Helical" evidence="6">
    <location>
        <begin position="565"/>
        <end position="590"/>
    </location>
</feature>
<dbReference type="PANTHER" id="PTHR11706:SF101">
    <property type="entry name" value="MANGANESE TRANSPORTER SMF1"/>
    <property type="match status" value="1"/>
</dbReference>
<feature type="transmembrane region" description="Helical" evidence="6">
    <location>
        <begin position="542"/>
        <end position="559"/>
    </location>
</feature>
<dbReference type="EMBL" id="SSOP01000059">
    <property type="protein sequence ID" value="KAB5592622.1"/>
    <property type="molecule type" value="Genomic_DNA"/>
</dbReference>
<reference evidence="7 8" key="1">
    <citation type="journal article" date="2019" name="Fungal Biol. Biotechnol.">
        <title>Draft genome sequence of fastidious pathogen Ceratobasidium theobromae, which causes vascular-streak dieback in Theobroma cacao.</title>
        <authorList>
            <person name="Ali S.S."/>
            <person name="Asman A."/>
            <person name="Shao J."/>
            <person name="Firmansyah A.P."/>
            <person name="Susilo A.W."/>
            <person name="Rosmana A."/>
            <person name="McMahon P."/>
            <person name="Junaid M."/>
            <person name="Guest D."/>
            <person name="Kheng T.Y."/>
            <person name="Meinhardt L.W."/>
            <person name="Bailey B.A."/>
        </authorList>
    </citation>
    <scope>NUCLEOTIDE SEQUENCE [LARGE SCALE GENOMIC DNA]</scope>
    <source>
        <strain evidence="7 8">CT2</strain>
    </source>
</reference>
<feature type="transmembrane region" description="Helical" evidence="6">
    <location>
        <begin position="447"/>
        <end position="472"/>
    </location>
</feature>
<feature type="compositionally biased region" description="Polar residues" evidence="5">
    <location>
        <begin position="394"/>
        <end position="412"/>
    </location>
</feature>
<evidence type="ECO:0000313" key="8">
    <source>
        <dbReference type="Proteomes" id="UP000383932"/>
    </source>
</evidence>
<dbReference type="GO" id="GO:0005384">
    <property type="term" value="F:manganese ion transmembrane transporter activity"/>
    <property type="evidence" value="ECO:0007669"/>
    <property type="project" value="TreeGrafter"/>
</dbReference>
<feature type="region of interest" description="Disordered" evidence="5">
    <location>
        <begin position="1"/>
        <end position="45"/>
    </location>
</feature>
<feature type="transmembrane region" description="Helical" evidence="6">
    <location>
        <begin position="289"/>
        <end position="309"/>
    </location>
</feature>